<evidence type="ECO:0008006" key="3">
    <source>
        <dbReference type="Google" id="ProtNLM"/>
    </source>
</evidence>
<dbReference type="Gene3D" id="3.40.50.10150">
    <property type="entry name" value="B12-dependent dehydatase associated subunit"/>
    <property type="match status" value="1"/>
</dbReference>
<dbReference type="RefSeq" id="WP_013788837.1">
    <property type="nucleotide sequence ID" value="NC_015555.1"/>
</dbReference>
<proteinExistence type="predicted"/>
<accession>F6BKG0</accession>
<organism evidence="1 2">
    <name type="scientific">Thermoanaerobacterium xylanolyticum (strain ATCC 49914 / DSM 7097 / LX-11)</name>
    <dbReference type="NCBI Taxonomy" id="858215"/>
    <lineage>
        <taxon>Bacteria</taxon>
        <taxon>Bacillati</taxon>
        <taxon>Bacillota</taxon>
        <taxon>Clostridia</taxon>
        <taxon>Thermoanaerobacterales</taxon>
        <taxon>Thermoanaerobacteraceae</taxon>
        <taxon>Thermoanaerobacterium</taxon>
    </lineage>
</organism>
<name>F6BKG0_THEXL</name>
<dbReference type="EMBL" id="CP002739">
    <property type="protein sequence ID" value="AEF18107.1"/>
    <property type="molecule type" value="Genomic_DNA"/>
</dbReference>
<keyword evidence="2" id="KW-1185">Reference proteome</keyword>
<reference evidence="1" key="1">
    <citation type="submission" date="2011-05" db="EMBL/GenBank/DDBJ databases">
        <title>Complete sequence of Thermoanaerobacterium xylanolyticum LX-11.</title>
        <authorList>
            <consortium name="US DOE Joint Genome Institute"/>
            <person name="Lucas S."/>
            <person name="Han J."/>
            <person name="Lapidus A."/>
            <person name="Cheng J.-F."/>
            <person name="Goodwin L."/>
            <person name="Pitluck S."/>
            <person name="Peters L."/>
            <person name="Mikhailova N."/>
            <person name="Lu M."/>
            <person name="Han C."/>
            <person name="Tapia R."/>
            <person name="Land M."/>
            <person name="Hauser L."/>
            <person name="Kyrpides N."/>
            <person name="Ivanova N."/>
            <person name="Pagani I."/>
            <person name="Hemme C."/>
            <person name="Woyke T."/>
        </authorList>
    </citation>
    <scope>NUCLEOTIDE SEQUENCE</scope>
    <source>
        <strain evidence="1">LX-11</strain>
    </source>
</reference>
<dbReference type="InterPro" id="IPR010254">
    <property type="entry name" value="B12-dep_deHydtase_bsu"/>
</dbReference>
<dbReference type="SUPFAM" id="SSF52968">
    <property type="entry name" value="B12-dependent dehydatase associated subunit"/>
    <property type="match status" value="1"/>
</dbReference>
<dbReference type="Pfam" id="PF02288">
    <property type="entry name" value="Dehydratase_MU"/>
    <property type="match status" value="1"/>
</dbReference>
<dbReference type="STRING" id="858215.Thexy_2097"/>
<sequence>MEFIIPQIVIFSNTENRDLINEVIAGIEEEGALYRLAANECTDVVKMAYDAAKASVLGVGIGIQGDLICLHSKNLEMMEPLILSKKDKNFSPKLIGCNAARYVKGLPLKYID</sequence>
<dbReference type="HOGENOM" id="CLU_139758_2_0_9"/>
<evidence type="ECO:0000313" key="2">
    <source>
        <dbReference type="Proteomes" id="UP000007239"/>
    </source>
</evidence>
<dbReference type="eggNOG" id="ENOG503354T">
    <property type="taxonomic scope" value="Bacteria"/>
</dbReference>
<dbReference type="KEGG" id="txy:Thexy_2097"/>
<gene>
    <name evidence="1" type="ordered locus">Thexy_2097</name>
</gene>
<dbReference type="Proteomes" id="UP000007239">
    <property type="component" value="Chromosome"/>
</dbReference>
<protein>
    <recommendedName>
        <fullName evidence="3">Dehydratase medium subunit</fullName>
    </recommendedName>
</protein>
<dbReference type="InterPro" id="IPR003208">
    <property type="entry name" value="Dehydtase/Dehydtase_re"/>
</dbReference>
<evidence type="ECO:0000313" key="1">
    <source>
        <dbReference type="EMBL" id="AEF18107.1"/>
    </source>
</evidence>
<dbReference type="AlphaFoldDB" id="F6BKG0"/>